<feature type="domain" description="HTH lysR-type" evidence="5">
    <location>
        <begin position="1"/>
        <end position="60"/>
    </location>
</feature>
<dbReference type="InterPro" id="IPR036390">
    <property type="entry name" value="WH_DNA-bd_sf"/>
</dbReference>
<keyword evidence="4" id="KW-0804">Transcription</keyword>
<evidence type="ECO:0000313" key="6">
    <source>
        <dbReference type="EMBL" id="MBB4683351.1"/>
    </source>
</evidence>
<dbReference type="GO" id="GO:0003700">
    <property type="term" value="F:DNA-binding transcription factor activity"/>
    <property type="evidence" value="ECO:0007669"/>
    <property type="project" value="InterPro"/>
</dbReference>
<dbReference type="EMBL" id="JACHMG010000001">
    <property type="protein sequence ID" value="MBB4683351.1"/>
    <property type="molecule type" value="Genomic_DNA"/>
</dbReference>
<organism evidence="6 7">
    <name type="scientific">Amycolatopsis jiangsuensis</name>
    <dbReference type="NCBI Taxonomy" id="1181879"/>
    <lineage>
        <taxon>Bacteria</taxon>
        <taxon>Bacillati</taxon>
        <taxon>Actinomycetota</taxon>
        <taxon>Actinomycetes</taxon>
        <taxon>Pseudonocardiales</taxon>
        <taxon>Pseudonocardiaceae</taxon>
        <taxon>Amycolatopsis</taxon>
    </lineage>
</organism>
<dbReference type="GO" id="GO:0032993">
    <property type="term" value="C:protein-DNA complex"/>
    <property type="evidence" value="ECO:0007669"/>
    <property type="project" value="TreeGrafter"/>
</dbReference>
<sequence length="303" mass="31402">MEWSSTALRTFRALAETGSFTATASALGYTQSAVSRQIAALERSAGSRLVDRTAGGARLTAAGSVLLRHASSALEELDRAEGRMRGAAPDTVRIRLGVFTSLGAALLPATLALLRDRAPEVEITTREGSTPALARSVRAGTMHVAVLSSRALQRLPDHEKPALELETLLEGELLVAVSARSVLGLDGTVTLAELAGTSWIASPQTTGEPAMGVWPALPQRPAVSHVARDWLGKLTLVAAGHGATTIPPYLAGLVPANVRLVRVRDGEPVAGRVVMARLPGAATAEVTALGDCLREAAAAVPIA</sequence>
<proteinExistence type="inferred from homology"/>
<name>A0A840ILW7_9PSEU</name>
<dbReference type="PANTHER" id="PTHR30346:SF29">
    <property type="entry name" value="LYSR SUBSTRATE-BINDING"/>
    <property type="match status" value="1"/>
</dbReference>
<dbReference type="PROSITE" id="PS50931">
    <property type="entry name" value="HTH_LYSR"/>
    <property type="match status" value="1"/>
</dbReference>
<dbReference type="InterPro" id="IPR036388">
    <property type="entry name" value="WH-like_DNA-bd_sf"/>
</dbReference>
<dbReference type="Pfam" id="PF00126">
    <property type="entry name" value="HTH_1"/>
    <property type="match status" value="1"/>
</dbReference>
<reference evidence="6 7" key="1">
    <citation type="submission" date="2020-08" db="EMBL/GenBank/DDBJ databases">
        <title>Sequencing the genomes of 1000 actinobacteria strains.</title>
        <authorList>
            <person name="Klenk H.-P."/>
        </authorList>
    </citation>
    <scope>NUCLEOTIDE SEQUENCE [LARGE SCALE GENOMIC DNA]</scope>
    <source>
        <strain evidence="6 7">DSM 45859</strain>
    </source>
</reference>
<evidence type="ECO:0000256" key="2">
    <source>
        <dbReference type="ARBA" id="ARBA00023015"/>
    </source>
</evidence>
<dbReference type="GO" id="GO:0003677">
    <property type="term" value="F:DNA binding"/>
    <property type="evidence" value="ECO:0007669"/>
    <property type="project" value="UniProtKB-KW"/>
</dbReference>
<dbReference type="Proteomes" id="UP000581769">
    <property type="component" value="Unassembled WGS sequence"/>
</dbReference>
<evidence type="ECO:0000256" key="4">
    <source>
        <dbReference type="ARBA" id="ARBA00023163"/>
    </source>
</evidence>
<dbReference type="PRINTS" id="PR00039">
    <property type="entry name" value="HTHLYSR"/>
</dbReference>
<dbReference type="AlphaFoldDB" id="A0A840ILW7"/>
<dbReference type="Pfam" id="PF03466">
    <property type="entry name" value="LysR_substrate"/>
    <property type="match status" value="1"/>
</dbReference>
<dbReference type="Gene3D" id="3.40.190.10">
    <property type="entry name" value="Periplasmic binding protein-like II"/>
    <property type="match status" value="2"/>
</dbReference>
<evidence type="ECO:0000256" key="3">
    <source>
        <dbReference type="ARBA" id="ARBA00023125"/>
    </source>
</evidence>
<dbReference type="RefSeq" id="WP_184777785.1">
    <property type="nucleotide sequence ID" value="NZ_JACHMG010000001.1"/>
</dbReference>
<accession>A0A840ILW7</accession>
<dbReference type="InterPro" id="IPR005119">
    <property type="entry name" value="LysR_subst-bd"/>
</dbReference>
<keyword evidence="3 6" id="KW-0238">DNA-binding</keyword>
<evidence type="ECO:0000313" key="7">
    <source>
        <dbReference type="Proteomes" id="UP000581769"/>
    </source>
</evidence>
<dbReference type="SUPFAM" id="SSF46785">
    <property type="entry name" value="Winged helix' DNA-binding domain"/>
    <property type="match status" value="1"/>
</dbReference>
<evidence type="ECO:0000259" key="5">
    <source>
        <dbReference type="PROSITE" id="PS50931"/>
    </source>
</evidence>
<evidence type="ECO:0000256" key="1">
    <source>
        <dbReference type="ARBA" id="ARBA00009437"/>
    </source>
</evidence>
<gene>
    <name evidence="6" type="ORF">BJY18_000836</name>
</gene>
<dbReference type="PANTHER" id="PTHR30346">
    <property type="entry name" value="TRANSCRIPTIONAL DUAL REGULATOR HCAR-RELATED"/>
    <property type="match status" value="1"/>
</dbReference>
<comment type="caution">
    <text evidence="6">The sequence shown here is derived from an EMBL/GenBank/DDBJ whole genome shotgun (WGS) entry which is preliminary data.</text>
</comment>
<dbReference type="InterPro" id="IPR000847">
    <property type="entry name" value="LysR_HTH_N"/>
</dbReference>
<dbReference type="FunFam" id="1.10.10.10:FF:000001">
    <property type="entry name" value="LysR family transcriptional regulator"/>
    <property type="match status" value="1"/>
</dbReference>
<dbReference type="Gene3D" id="1.10.10.10">
    <property type="entry name" value="Winged helix-like DNA-binding domain superfamily/Winged helix DNA-binding domain"/>
    <property type="match status" value="1"/>
</dbReference>
<protein>
    <submittedName>
        <fullName evidence="6">DNA-binding transcriptional LysR family regulator</fullName>
    </submittedName>
</protein>
<keyword evidence="2" id="KW-0805">Transcription regulation</keyword>
<dbReference type="SUPFAM" id="SSF53850">
    <property type="entry name" value="Periplasmic binding protein-like II"/>
    <property type="match status" value="1"/>
</dbReference>
<comment type="similarity">
    <text evidence="1">Belongs to the LysR transcriptional regulatory family.</text>
</comment>
<keyword evidence="7" id="KW-1185">Reference proteome</keyword>